<evidence type="ECO:0000313" key="2">
    <source>
        <dbReference type="EMBL" id="ABE56717.1"/>
    </source>
</evidence>
<reference evidence="2 3" key="1">
    <citation type="submission" date="2006-03" db="EMBL/GenBank/DDBJ databases">
        <title>Complete sequence of Shewanella denitrificans OS217.</title>
        <authorList>
            <consortium name="US DOE Joint Genome Institute"/>
            <person name="Copeland A."/>
            <person name="Lucas S."/>
            <person name="Lapidus A."/>
            <person name="Barry K."/>
            <person name="Detter J.C."/>
            <person name="Glavina del Rio T."/>
            <person name="Hammon N."/>
            <person name="Israni S."/>
            <person name="Dalin E."/>
            <person name="Tice H."/>
            <person name="Pitluck S."/>
            <person name="Brettin T."/>
            <person name="Bruce D."/>
            <person name="Han C."/>
            <person name="Tapia R."/>
            <person name="Gilna P."/>
            <person name="Kiss H."/>
            <person name="Schmutz J."/>
            <person name="Larimer F."/>
            <person name="Land M."/>
            <person name="Hauser L."/>
            <person name="Kyrpides N."/>
            <person name="Lykidis A."/>
            <person name="Richardson P."/>
        </authorList>
    </citation>
    <scope>NUCLEOTIDE SEQUENCE [LARGE SCALE GENOMIC DNA]</scope>
    <source>
        <strain evidence="3">OS217 / ATCC BAA-1090 / DSM 15013</strain>
    </source>
</reference>
<evidence type="ECO:0000313" key="3">
    <source>
        <dbReference type="Proteomes" id="UP000001982"/>
    </source>
</evidence>
<proteinExistence type="predicted"/>
<dbReference type="InterPro" id="IPR005565">
    <property type="entry name" value="Hemolysn_activator_HlyB_C"/>
</dbReference>
<dbReference type="Gene3D" id="2.40.160.50">
    <property type="entry name" value="membrane protein fhac: a member of the omp85/tpsb transporter family"/>
    <property type="match status" value="1"/>
</dbReference>
<name>Q12IK9_SHEDO</name>
<gene>
    <name evidence="2" type="ordered locus">Sden_3442</name>
</gene>
<dbReference type="KEGG" id="sdn:Sden_3442"/>
<keyword evidence="3" id="KW-1185">Reference proteome</keyword>
<dbReference type="Proteomes" id="UP000001982">
    <property type="component" value="Chromosome"/>
</dbReference>
<dbReference type="HOGENOM" id="CLU_034081_0_0_6"/>
<dbReference type="STRING" id="318161.Sden_3442"/>
<dbReference type="Pfam" id="PF03865">
    <property type="entry name" value="ShlB"/>
    <property type="match status" value="1"/>
</dbReference>
<sequence>MSKGPLAITLLSVSICMPSPHALSEQALQPQLADNNAGSTAKTKVTNIVVIAHPIFDLSDPDSFFIHRWANQLHINSRESTIKHKLTFIEGDSLTEKEIEEAQRLLRYESFIRDATITVAQKDPSSDTKANDTLVVETWDNWSLLPTMNLSQHGGDTRYSFGIKEDNLLGYGIKTRMSYQSNEDRSGYKFAFEAPFNYIKHATIGAEFSDNSDGQTTHLLFDKPFYKLSSQYRYGAEYLDDLRIDTLRQNGVDTGEFEHEVNYANLSFGLLIDKQSDELSRFTLGITQDKHQFSPSLDSLFPATPLPQDRDFLYPWIGYEYLQDDFTVLNNVYLINKNEDFNLGWHHRVRLGFEVNDVDGSALGYHLLASSSRGYRADDHLLLLSIDGKGTWSTNQADFFNLGLQAEYFYQFDPKWTGYAKARIATSKNNYIDMPFALGDETGVRGYANDYQHGDNQWSATSELRYYPNINLYQLAELGWAAFVDVGQASGGNDINNEAKGVIGSVGIGARIYSSKSSYGNVAHIDLTVPFTDGQEVNAWEWRLQVKSHF</sequence>
<dbReference type="RefSeq" id="WP_011497859.1">
    <property type="nucleotide sequence ID" value="NC_007954.1"/>
</dbReference>
<organism evidence="2 3">
    <name type="scientific">Shewanella denitrificans (strain OS217 / ATCC BAA-1090 / DSM 15013)</name>
    <dbReference type="NCBI Taxonomy" id="318161"/>
    <lineage>
        <taxon>Bacteria</taxon>
        <taxon>Pseudomonadati</taxon>
        <taxon>Pseudomonadota</taxon>
        <taxon>Gammaproteobacteria</taxon>
        <taxon>Alteromonadales</taxon>
        <taxon>Shewanellaceae</taxon>
        <taxon>Shewanella</taxon>
    </lineage>
</organism>
<dbReference type="eggNOG" id="COG4775">
    <property type="taxonomic scope" value="Bacteria"/>
</dbReference>
<protein>
    <recommendedName>
        <fullName evidence="1">Haemolysin activator HlyB C-terminal domain-containing protein</fullName>
    </recommendedName>
</protein>
<accession>Q12IK9</accession>
<dbReference type="AlphaFoldDB" id="Q12IK9"/>
<dbReference type="EMBL" id="CP000302">
    <property type="protein sequence ID" value="ABE56717.1"/>
    <property type="molecule type" value="Genomic_DNA"/>
</dbReference>
<evidence type="ECO:0000259" key="1">
    <source>
        <dbReference type="Pfam" id="PF03865"/>
    </source>
</evidence>
<feature type="domain" description="Haemolysin activator HlyB C-terminal" evidence="1">
    <location>
        <begin position="393"/>
        <end position="511"/>
    </location>
</feature>